<reference evidence="1" key="1">
    <citation type="submission" date="2022-10" db="EMBL/GenBank/DDBJ databases">
        <title>Culturing micro-colonial fungi from biological soil crusts in the Mojave desert and describing Neophaeococcomyces mojavensis, and introducing the new genera and species Taxawa tesnikishii.</title>
        <authorList>
            <person name="Kurbessoian T."/>
            <person name="Stajich J.E."/>
        </authorList>
    </citation>
    <scope>NUCLEOTIDE SEQUENCE</scope>
    <source>
        <strain evidence="1">JES_112</strain>
    </source>
</reference>
<protein>
    <submittedName>
        <fullName evidence="1">Uncharacterized protein</fullName>
    </submittedName>
</protein>
<sequence>MAQPHSQAQPRPPFQHQSQSFTPGFQQPNGRAQFSPQSPQYPMPHASPSPQPQFPPSYGSQAPPAKRQRMSPDAPSPFSQSVQSPQASSPVNGQMNGITVQGVPRAGLMPPPQQPMIKREERENDNAFLRGDSMDFDEGGALSSFIGSSNPQSSFTTVQGSFESNTRPDSGGAVAPAPPLQPVSQEEREQRDHQRQDWEESRHSQYELWDPFLFTGNLNDKIKAAAHRVNLLEPQAGVLVNTQKNQPPPVVRVNGLEGATRVIRDGQSILDTREKAERLNELVKLLSLSSKARITNIVQAAARLALERRQHSQGRVPDDWSDVAVKAKASGGEEQNVSSPAASAGMKRTHSQANSEGNSPLQSRTPHPAAAEFEKFSSAEIKAELARQAKRRKRSEATNAQESEAAAAAQEEAITAAALEADKKTTKKERKMAESKISEQQQHASTNEAARMATANIFGGKKKQYSWMLGGGGGAGGGGGGGPPGGPGAGPLSRTPSAAATPRSASVAAPTRDKSLQARKGPHIGQLDESSEPGIQVRDLLLVLESDGRAARSYVRGSNVVDDFLPRPAT</sequence>
<accession>A0ACC2ZZX2</accession>
<keyword evidence="2" id="KW-1185">Reference proteome</keyword>
<organism evidence="1 2">
    <name type="scientific">Neophaeococcomyces mojaviensis</name>
    <dbReference type="NCBI Taxonomy" id="3383035"/>
    <lineage>
        <taxon>Eukaryota</taxon>
        <taxon>Fungi</taxon>
        <taxon>Dikarya</taxon>
        <taxon>Ascomycota</taxon>
        <taxon>Pezizomycotina</taxon>
        <taxon>Eurotiomycetes</taxon>
        <taxon>Chaetothyriomycetidae</taxon>
        <taxon>Chaetothyriales</taxon>
        <taxon>Chaetothyriales incertae sedis</taxon>
        <taxon>Neophaeococcomyces</taxon>
    </lineage>
</organism>
<name>A0ACC2ZZX2_9EURO</name>
<evidence type="ECO:0000313" key="2">
    <source>
        <dbReference type="Proteomes" id="UP001172386"/>
    </source>
</evidence>
<gene>
    <name evidence="1" type="ORF">H2198_007690</name>
</gene>
<dbReference type="EMBL" id="JAPDRQ010000168">
    <property type="protein sequence ID" value="KAJ9653076.1"/>
    <property type="molecule type" value="Genomic_DNA"/>
</dbReference>
<comment type="caution">
    <text evidence="1">The sequence shown here is derived from an EMBL/GenBank/DDBJ whole genome shotgun (WGS) entry which is preliminary data.</text>
</comment>
<proteinExistence type="predicted"/>
<dbReference type="Proteomes" id="UP001172386">
    <property type="component" value="Unassembled WGS sequence"/>
</dbReference>
<evidence type="ECO:0000313" key="1">
    <source>
        <dbReference type="EMBL" id="KAJ9653076.1"/>
    </source>
</evidence>